<evidence type="ECO:0000256" key="3">
    <source>
        <dbReference type="ARBA" id="ARBA00022771"/>
    </source>
</evidence>
<organism evidence="6 7">
    <name type="scientific">Botryobasidium botryosum (strain FD-172 SS1)</name>
    <dbReference type="NCBI Taxonomy" id="930990"/>
    <lineage>
        <taxon>Eukaryota</taxon>
        <taxon>Fungi</taxon>
        <taxon>Dikarya</taxon>
        <taxon>Basidiomycota</taxon>
        <taxon>Agaricomycotina</taxon>
        <taxon>Agaricomycetes</taxon>
        <taxon>Cantharellales</taxon>
        <taxon>Botryobasidiaceae</taxon>
        <taxon>Botryobasidium</taxon>
    </lineage>
</organism>
<evidence type="ECO:0008006" key="8">
    <source>
        <dbReference type="Google" id="ProtNLM"/>
    </source>
</evidence>
<protein>
    <recommendedName>
        <fullName evidence="8">HAT C-terminal dimerisation domain-containing protein</fullName>
    </recommendedName>
</protein>
<dbReference type="GO" id="GO:0008270">
    <property type="term" value="F:zinc ion binding"/>
    <property type="evidence" value="ECO:0007669"/>
    <property type="project" value="UniProtKB-KW"/>
</dbReference>
<accession>A0A067N2E6</accession>
<evidence type="ECO:0000313" key="7">
    <source>
        <dbReference type="Proteomes" id="UP000027195"/>
    </source>
</evidence>
<evidence type="ECO:0000256" key="1">
    <source>
        <dbReference type="ARBA" id="ARBA00004123"/>
    </source>
</evidence>
<dbReference type="GO" id="GO:0005634">
    <property type="term" value="C:nucleus"/>
    <property type="evidence" value="ECO:0007669"/>
    <property type="project" value="UniProtKB-SubCell"/>
</dbReference>
<dbReference type="OrthoDB" id="2790258at2759"/>
<dbReference type="InterPro" id="IPR012337">
    <property type="entry name" value="RNaseH-like_sf"/>
</dbReference>
<keyword evidence="3" id="KW-0863">Zinc-finger</keyword>
<evidence type="ECO:0000313" key="6">
    <source>
        <dbReference type="EMBL" id="KDQ21135.1"/>
    </source>
</evidence>
<reference evidence="7" key="1">
    <citation type="journal article" date="2014" name="Proc. Natl. Acad. Sci. U.S.A.">
        <title>Extensive sampling of basidiomycete genomes demonstrates inadequacy of the white-rot/brown-rot paradigm for wood decay fungi.</title>
        <authorList>
            <person name="Riley R."/>
            <person name="Salamov A.A."/>
            <person name="Brown D.W."/>
            <person name="Nagy L.G."/>
            <person name="Floudas D."/>
            <person name="Held B.W."/>
            <person name="Levasseur A."/>
            <person name="Lombard V."/>
            <person name="Morin E."/>
            <person name="Otillar R."/>
            <person name="Lindquist E.A."/>
            <person name="Sun H."/>
            <person name="LaButti K.M."/>
            <person name="Schmutz J."/>
            <person name="Jabbour D."/>
            <person name="Luo H."/>
            <person name="Baker S.E."/>
            <person name="Pisabarro A.G."/>
            <person name="Walton J.D."/>
            <person name="Blanchette R.A."/>
            <person name="Henrissat B."/>
            <person name="Martin F."/>
            <person name="Cullen D."/>
            <person name="Hibbett D.S."/>
            <person name="Grigoriev I.V."/>
        </authorList>
    </citation>
    <scope>NUCLEOTIDE SEQUENCE [LARGE SCALE GENOMIC DNA]</scope>
    <source>
        <strain evidence="7">FD-172 SS1</strain>
    </source>
</reference>
<dbReference type="PANTHER" id="PTHR46481:SF10">
    <property type="entry name" value="ZINC FINGER BED DOMAIN-CONTAINING PROTEIN 39"/>
    <property type="match status" value="1"/>
</dbReference>
<evidence type="ECO:0000256" key="5">
    <source>
        <dbReference type="ARBA" id="ARBA00023242"/>
    </source>
</evidence>
<dbReference type="AlphaFoldDB" id="A0A067N2E6"/>
<dbReference type="Proteomes" id="UP000027195">
    <property type="component" value="Unassembled WGS sequence"/>
</dbReference>
<sequence length="255" mass="28494">MEIGLANNNVRCFPHVINIAVTAGIESLTVTTPEFSAKYPRYAKILEENIIAKARAVVTACRTSGQRRADFRATIEDGNKHGTFKDTLRLLQLLRDVNTRWSSLYLMIERLLYLYPAVGCFLDQSKQRSIAGIALDSDQLRVLRDIQTFLQVLHTVQELLSAQNTPTLAFVMPLYESLIDMLKALRAKLPGLAPAIMATVSKLEEYVLNSRKSRIYALATSECHKSSVTVICHAYKTFSLAPCIKAAMDLRALDT</sequence>
<dbReference type="InterPro" id="IPR052035">
    <property type="entry name" value="ZnF_BED_domain_contain"/>
</dbReference>
<dbReference type="InParanoid" id="A0A067N2E6"/>
<gene>
    <name evidence="6" type="ORF">BOTBODRAFT_49837</name>
</gene>
<keyword evidence="7" id="KW-1185">Reference proteome</keyword>
<dbReference type="SUPFAM" id="SSF53098">
    <property type="entry name" value="Ribonuclease H-like"/>
    <property type="match status" value="1"/>
</dbReference>
<keyword evidence="4" id="KW-0862">Zinc</keyword>
<keyword evidence="5" id="KW-0539">Nucleus</keyword>
<keyword evidence="2" id="KW-0479">Metal-binding</keyword>
<proteinExistence type="predicted"/>
<evidence type="ECO:0000256" key="4">
    <source>
        <dbReference type="ARBA" id="ARBA00022833"/>
    </source>
</evidence>
<dbReference type="HOGENOM" id="CLU_009123_6_0_1"/>
<comment type="subcellular location">
    <subcellularLocation>
        <location evidence="1">Nucleus</location>
    </subcellularLocation>
</comment>
<evidence type="ECO:0000256" key="2">
    <source>
        <dbReference type="ARBA" id="ARBA00022723"/>
    </source>
</evidence>
<dbReference type="EMBL" id="KL198016">
    <property type="protein sequence ID" value="KDQ21135.1"/>
    <property type="molecule type" value="Genomic_DNA"/>
</dbReference>
<dbReference type="PANTHER" id="PTHR46481">
    <property type="entry name" value="ZINC FINGER BED DOMAIN-CONTAINING PROTEIN 4"/>
    <property type="match status" value="1"/>
</dbReference>
<name>A0A067N2E6_BOTB1</name>